<dbReference type="AlphaFoldDB" id="K0T423"/>
<organism evidence="2 3">
    <name type="scientific">Thalassiosira oceanica</name>
    <name type="common">Marine diatom</name>
    <dbReference type="NCBI Taxonomy" id="159749"/>
    <lineage>
        <taxon>Eukaryota</taxon>
        <taxon>Sar</taxon>
        <taxon>Stramenopiles</taxon>
        <taxon>Ochrophyta</taxon>
        <taxon>Bacillariophyta</taxon>
        <taxon>Coscinodiscophyceae</taxon>
        <taxon>Thalassiosirophycidae</taxon>
        <taxon>Thalassiosirales</taxon>
        <taxon>Thalassiosiraceae</taxon>
        <taxon>Thalassiosira</taxon>
    </lineage>
</organism>
<feature type="compositionally biased region" description="Basic and acidic residues" evidence="1">
    <location>
        <begin position="65"/>
        <end position="75"/>
    </location>
</feature>
<dbReference type="Proteomes" id="UP000266841">
    <property type="component" value="Unassembled WGS sequence"/>
</dbReference>
<sequence length="752" mass="83718">MRQSGCDSDSEDSNCIYWDQKGLGTGPDVYLHRFGGGFPGPPLASMSQSLLEAGSSSDDSSCGSEDSKCEGDSERTPPGNRSGNRGRKRKSTNLLCDGLLTCAATRLATTNGRTRRTLPNNASKPIGLQPEVGPPATVAGPQLSATGLEDEFGNEEEEWDLPAIDRSVAMARNGQQRRGLGFSRDRPNVAMMARNDEFGNEEEEWDLDAIDRSVAMARNGQRRRGLGFSCDRPSVAMARNDEFGNEEEEWDLPAIDRSVAMARNGQRRRELGFSRDLPSVAMARNDEFGNEEVDSDAIDQSVATALAGQSHMSHRGIQVANYSSSPKPTSTANTSSDLSDYNEDIFSSMKPEELAAIDERVEQQYQRKLTMQAAAVSVKSDDDKPTSASVVVEKPYFFHKLMRFCSKRRNQDCRESDQDRSNYSSDMPLHKKKNQSHRLRRGKSALALLPAASLLVLRRDRAAISKLVTSSSDNEVTPDVFRKMTAEASGASAEADTGCVVVHCFEDYLTPWLSDVADSWQLDVYESCGQNVSHRSRPFKNAGPEECTAYLDYVIRRYDDMPEWNVFLQSDTFRGLGKTKPICGMDITGHSPFRNTSEMIDHVYDLTVKKGRQFVYFGWGFDRFIYPEWGGPDPFTKNYTNELLVDLGWDFKLGNSMNIRSRPGAVFVMHRDRIRLRGRSVYIKIKEKILAKTPAVARQLCCAMETSWHVVFGGEPLAIPKESTMDHLYSDARCCGIVQHGGNCSDPTYPYA</sequence>
<gene>
    <name evidence="2" type="ORF">THAOC_14081</name>
</gene>
<evidence type="ECO:0000256" key="1">
    <source>
        <dbReference type="SAM" id="MobiDB-lite"/>
    </source>
</evidence>
<dbReference type="Pfam" id="PF11913">
    <property type="entry name" value="DUF3431"/>
    <property type="match status" value="1"/>
</dbReference>
<feature type="region of interest" description="Disordered" evidence="1">
    <location>
        <begin position="114"/>
        <end position="135"/>
    </location>
</feature>
<feature type="region of interest" description="Disordered" evidence="1">
    <location>
        <begin position="321"/>
        <end position="340"/>
    </location>
</feature>
<comment type="caution">
    <text evidence="2">The sequence shown here is derived from an EMBL/GenBank/DDBJ whole genome shotgun (WGS) entry which is preliminary data.</text>
</comment>
<evidence type="ECO:0000313" key="3">
    <source>
        <dbReference type="Proteomes" id="UP000266841"/>
    </source>
</evidence>
<feature type="region of interest" description="Disordered" evidence="1">
    <location>
        <begin position="32"/>
        <end position="90"/>
    </location>
</feature>
<accession>K0T423</accession>
<feature type="compositionally biased region" description="Low complexity" evidence="1">
    <location>
        <begin position="49"/>
        <end position="64"/>
    </location>
</feature>
<dbReference type="EMBL" id="AGNL01016402">
    <property type="protein sequence ID" value="EJK65107.1"/>
    <property type="molecule type" value="Genomic_DNA"/>
</dbReference>
<proteinExistence type="predicted"/>
<evidence type="ECO:0000313" key="2">
    <source>
        <dbReference type="EMBL" id="EJK65107.1"/>
    </source>
</evidence>
<feature type="non-terminal residue" evidence="2">
    <location>
        <position position="752"/>
    </location>
</feature>
<name>K0T423_THAOC</name>
<keyword evidence="3" id="KW-1185">Reference proteome</keyword>
<dbReference type="InterPro" id="IPR021838">
    <property type="entry name" value="DUF3431"/>
</dbReference>
<dbReference type="OrthoDB" id="52192at2759"/>
<feature type="compositionally biased region" description="Basic and acidic residues" evidence="1">
    <location>
        <begin position="409"/>
        <end position="420"/>
    </location>
</feature>
<feature type="compositionally biased region" description="Polar residues" evidence="1">
    <location>
        <begin position="321"/>
        <end position="339"/>
    </location>
</feature>
<feature type="region of interest" description="Disordered" evidence="1">
    <location>
        <begin position="409"/>
        <end position="440"/>
    </location>
</feature>
<feature type="compositionally biased region" description="Basic residues" evidence="1">
    <location>
        <begin position="430"/>
        <end position="440"/>
    </location>
</feature>
<protein>
    <submittedName>
        <fullName evidence="2">Uncharacterized protein</fullName>
    </submittedName>
</protein>
<reference evidence="2 3" key="1">
    <citation type="journal article" date="2012" name="Genome Biol.">
        <title>Genome and low-iron response of an oceanic diatom adapted to chronic iron limitation.</title>
        <authorList>
            <person name="Lommer M."/>
            <person name="Specht M."/>
            <person name="Roy A.S."/>
            <person name="Kraemer L."/>
            <person name="Andreson R."/>
            <person name="Gutowska M.A."/>
            <person name="Wolf J."/>
            <person name="Bergner S.V."/>
            <person name="Schilhabel M.B."/>
            <person name="Klostermeier U.C."/>
            <person name="Beiko R.G."/>
            <person name="Rosenstiel P."/>
            <person name="Hippler M."/>
            <person name="Laroche J."/>
        </authorList>
    </citation>
    <scope>NUCLEOTIDE SEQUENCE [LARGE SCALE GENOMIC DNA]</scope>
    <source>
        <strain evidence="2 3">CCMP1005</strain>
    </source>
</reference>